<proteinExistence type="predicted"/>
<name>A0A836CC38_9STRA</name>
<dbReference type="InterPro" id="IPR029056">
    <property type="entry name" value="Ribokinase-like"/>
</dbReference>
<keyword evidence="2" id="KW-0808">Transferase</keyword>
<dbReference type="EMBL" id="JAFCMP010000401">
    <property type="protein sequence ID" value="KAG5180264.1"/>
    <property type="molecule type" value="Genomic_DNA"/>
</dbReference>
<dbReference type="Pfam" id="PF00294">
    <property type="entry name" value="PfkB"/>
    <property type="match status" value="1"/>
</dbReference>
<evidence type="ECO:0000313" key="3">
    <source>
        <dbReference type="Proteomes" id="UP000664859"/>
    </source>
</evidence>
<evidence type="ECO:0000259" key="1">
    <source>
        <dbReference type="Pfam" id="PF00294"/>
    </source>
</evidence>
<gene>
    <name evidence="2" type="ORF">JKP88DRAFT_263961</name>
</gene>
<protein>
    <submittedName>
        <fullName evidence="2">Ribokinase-like protein</fullName>
    </submittedName>
</protein>
<evidence type="ECO:0000313" key="2">
    <source>
        <dbReference type="EMBL" id="KAG5180264.1"/>
    </source>
</evidence>
<dbReference type="Proteomes" id="UP000664859">
    <property type="component" value="Unassembled WGS sequence"/>
</dbReference>
<dbReference type="GO" id="GO:0016301">
    <property type="term" value="F:kinase activity"/>
    <property type="evidence" value="ECO:0007669"/>
    <property type="project" value="UniProtKB-KW"/>
</dbReference>
<keyword evidence="2" id="KW-0418">Kinase</keyword>
<dbReference type="PANTHER" id="PTHR47098">
    <property type="entry name" value="PROTEIN MAK32"/>
    <property type="match status" value="1"/>
</dbReference>
<dbReference type="AlphaFoldDB" id="A0A836CC38"/>
<reference evidence="2" key="1">
    <citation type="submission" date="2021-02" db="EMBL/GenBank/DDBJ databases">
        <title>First Annotated Genome of the Yellow-green Alga Tribonema minus.</title>
        <authorList>
            <person name="Mahan K.M."/>
        </authorList>
    </citation>
    <scope>NUCLEOTIDE SEQUENCE</scope>
    <source>
        <strain evidence="2">UTEX B ZZ1240</strain>
    </source>
</reference>
<accession>A0A836CC38</accession>
<feature type="domain" description="Carbohydrate kinase PfkB" evidence="1">
    <location>
        <begin position="103"/>
        <end position="237"/>
    </location>
</feature>
<keyword evidence="3" id="KW-1185">Reference proteome</keyword>
<dbReference type="SUPFAM" id="SSF53613">
    <property type="entry name" value="Ribokinase-like"/>
    <property type="match status" value="1"/>
</dbReference>
<sequence>MAIDAQGVARLPGFATPCLKITYDGETMKWEPTAGWDRWVELQQTDLPLPPHYAHAQVVHVLTEADGMAETRMACTLKAERLDAILSVEPVLFDLPNVMATVTGLLPLLSAADVVSPDWPAACAIAGADAASADPEAVLRGCRSRMQLKGGALLAVRCGSRGSYLLWGTRAERWAHVPAFPLPDPVQDPTGAGNAYCGALAACLARGGPGALADTARVLKAAAQASATGAAVVQVDGLPELGAALNAQLSRYCDDIASRTRILSVP</sequence>
<comment type="caution">
    <text evidence="2">The sequence shown here is derived from an EMBL/GenBank/DDBJ whole genome shotgun (WGS) entry which is preliminary data.</text>
</comment>
<dbReference type="Gene3D" id="3.40.1190.20">
    <property type="match status" value="1"/>
</dbReference>
<organism evidence="2 3">
    <name type="scientific">Tribonema minus</name>
    <dbReference type="NCBI Taxonomy" id="303371"/>
    <lineage>
        <taxon>Eukaryota</taxon>
        <taxon>Sar</taxon>
        <taxon>Stramenopiles</taxon>
        <taxon>Ochrophyta</taxon>
        <taxon>PX clade</taxon>
        <taxon>Xanthophyceae</taxon>
        <taxon>Tribonematales</taxon>
        <taxon>Tribonemataceae</taxon>
        <taxon>Tribonema</taxon>
    </lineage>
</organism>
<dbReference type="PANTHER" id="PTHR47098:SF2">
    <property type="entry name" value="PROTEIN MAK32"/>
    <property type="match status" value="1"/>
</dbReference>
<dbReference type="InterPro" id="IPR011611">
    <property type="entry name" value="PfkB_dom"/>
</dbReference>